<feature type="transmembrane region" description="Helical" evidence="10">
    <location>
        <begin position="81"/>
        <end position="99"/>
    </location>
</feature>
<feature type="transmembrane region" description="Helical" evidence="10">
    <location>
        <begin position="120"/>
        <end position="140"/>
    </location>
</feature>
<sequence>MSKGMEIKGIALGISGWIVSIVTGALPVWRGTALANAQILTAQNIWEGLWMNCAIESTGKIRCRFYNSILDVPQELQASRAMSVIVIILSMLGVMNYLIGTKCTKCTNCIMKAKVMIISGVMFIIAGIVEFISVAWVAYLTIRDTKELGASIYVGFAAAALILIGGALLCCTCPLQEKKYKMPRMGESCSTVCQWWI</sequence>
<feature type="transmembrane region" description="Helical" evidence="10">
    <location>
        <begin position="9"/>
        <end position="29"/>
    </location>
</feature>
<dbReference type="Pfam" id="PF00822">
    <property type="entry name" value="PMP22_Claudin"/>
    <property type="match status" value="1"/>
</dbReference>
<reference evidence="11" key="1">
    <citation type="submission" date="2025-05" db="UniProtKB">
        <authorList>
            <consortium name="Ensembl"/>
        </authorList>
    </citation>
    <scope>IDENTIFICATION</scope>
</reference>
<dbReference type="GO" id="GO:0005923">
    <property type="term" value="C:bicellular tight junction"/>
    <property type="evidence" value="ECO:0007669"/>
    <property type="project" value="UniProtKB-SubCell"/>
</dbReference>
<evidence type="ECO:0000313" key="11">
    <source>
        <dbReference type="Ensembl" id="ENSCCRP00000101383.1"/>
    </source>
</evidence>
<name>A0A9J7X2S8_CYPCA</name>
<accession>A0A9J7X2S8</accession>
<evidence type="ECO:0000256" key="6">
    <source>
        <dbReference type="ARBA" id="ARBA00022692"/>
    </source>
</evidence>
<keyword evidence="12" id="KW-1185">Reference proteome</keyword>
<evidence type="ECO:0000256" key="7">
    <source>
        <dbReference type="ARBA" id="ARBA00022949"/>
    </source>
</evidence>
<dbReference type="Proteomes" id="UP001108240">
    <property type="component" value="Unplaced"/>
</dbReference>
<evidence type="ECO:0000256" key="5">
    <source>
        <dbReference type="ARBA" id="ARBA00022475"/>
    </source>
</evidence>
<evidence type="ECO:0000256" key="8">
    <source>
        <dbReference type="ARBA" id="ARBA00022989"/>
    </source>
</evidence>
<dbReference type="Ensembl" id="ENSCCRT00000188103.1">
    <property type="protein sequence ID" value="ENSCCRP00000163868.1"/>
    <property type="gene ID" value="ENSCCRG00000068550.1"/>
</dbReference>
<evidence type="ECO:0008006" key="13">
    <source>
        <dbReference type="Google" id="ProtNLM"/>
    </source>
</evidence>
<keyword evidence="7" id="KW-0965">Cell junction</keyword>
<keyword evidence="5" id="KW-1003">Cell membrane</keyword>
<feature type="transmembrane region" description="Helical" evidence="10">
    <location>
        <begin position="152"/>
        <end position="175"/>
    </location>
</feature>
<dbReference type="Ensembl" id="ENSCCRT00000146228.1">
    <property type="protein sequence ID" value="ENSCCRP00000101383.1"/>
    <property type="gene ID" value="ENSCCRG00000068550.1"/>
</dbReference>
<dbReference type="InterPro" id="IPR006187">
    <property type="entry name" value="Claudin"/>
</dbReference>
<evidence type="ECO:0000256" key="4">
    <source>
        <dbReference type="ARBA" id="ARBA00022427"/>
    </source>
</evidence>
<proteinExistence type="inferred from homology"/>
<protein>
    <recommendedName>
        <fullName evidence="13">Claudin</fullName>
    </recommendedName>
</protein>
<evidence type="ECO:0000256" key="3">
    <source>
        <dbReference type="ARBA" id="ARBA00008295"/>
    </source>
</evidence>
<dbReference type="Ensembl" id="ENSCCRT00000194903.1">
    <property type="protein sequence ID" value="ENSCCRP00000142294.1"/>
    <property type="gene ID" value="ENSCCRG00000068550.1"/>
</dbReference>
<dbReference type="PRINTS" id="PR01077">
    <property type="entry name" value="CLAUDIN"/>
</dbReference>
<keyword evidence="8 10" id="KW-1133">Transmembrane helix</keyword>
<comment type="subcellular location">
    <subcellularLocation>
        <location evidence="1">Cell junction</location>
        <location evidence="1">Tight junction</location>
    </subcellularLocation>
    <subcellularLocation>
        <location evidence="2">Cell membrane</location>
        <topology evidence="2">Multi-pass membrane protein</topology>
    </subcellularLocation>
</comment>
<keyword evidence="6 10" id="KW-0812">Transmembrane</keyword>
<dbReference type="GO" id="GO:0005886">
    <property type="term" value="C:plasma membrane"/>
    <property type="evidence" value="ECO:0007669"/>
    <property type="project" value="UniProtKB-SubCell"/>
</dbReference>
<evidence type="ECO:0000256" key="9">
    <source>
        <dbReference type="ARBA" id="ARBA00023136"/>
    </source>
</evidence>
<dbReference type="Gene3D" id="1.20.140.150">
    <property type="match status" value="1"/>
</dbReference>
<comment type="similarity">
    <text evidence="3">Belongs to the claudin family.</text>
</comment>
<evidence type="ECO:0000256" key="1">
    <source>
        <dbReference type="ARBA" id="ARBA00004435"/>
    </source>
</evidence>
<dbReference type="GO" id="GO:0005198">
    <property type="term" value="F:structural molecule activity"/>
    <property type="evidence" value="ECO:0007669"/>
    <property type="project" value="InterPro"/>
</dbReference>
<dbReference type="PANTHER" id="PTHR12002">
    <property type="entry name" value="CLAUDIN"/>
    <property type="match status" value="1"/>
</dbReference>
<dbReference type="GeneTree" id="ENSGT00940000166320"/>
<evidence type="ECO:0000256" key="2">
    <source>
        <dbReference type="ARBA" id="ARBA00004651"/>
    </source>
</evidence>
<dbReference type="Ensembl" id="ENSCCRT00000162949.1">
    <property type="protein sequence ID" value="ENSCCRP00000118236.1"/>
    <property type="gene ID" value="ENSCCRG00000068550.1"/>
</dbReference>
<dbReference type="AlphaFoldDB" id="A0A9J7X2S8"/>
<organism evidence="11 12">
    <name type="scientific">Cyprinus carpio carpio</name>
    <dbReference type="NCBI Taxonomy" id="630221"/>
    <lineage>
        <taxon>Eukaryota</taxon>
        <taxon>Metazoa</taxon>
        <taxon>Chordata</taxon>
        <taxon>Craniata</taxon>
        <taxon>Vertebrata</taxon>
        <taxon>Euteleostomi</taxon>
        <taxon>Actinopterygii</taxon>
        <taxon>Neopterygii</taxon>
        <taxon>Teleostei</taxon>
        <taxon>Ostariophysi</taxon>
        <taxon>Cypriniformes</taxon>
        <taxon>Cyprinidae</taxon>
        <taxon>Cyprininae</taxon>
        <taxon>Cyprinus</taxon>
    </lineage>
</organism>
<evidence type="ECO:0000256" key="10">
    <source>
        <dbReference type="SAM" id="Phobius"/>
    </source>
</evidence>
<keyword evidence="9 10" id="KW-0472">Membrane</keyword>
<dbReference type="InterPro" id="IPR004031">
    <property type="entry name" value="PMP22/EMP/MP20/Claudin"/>
</dbReference>
<evidence type="ECO:0000313" key="12">
    <source>
        <dbReference type="Proteomes" id="UP001108240"/>
    </source>
</evidence>
<keyword evidence="4" id="KW-0796">Tight junction</keyword>